<proteinExistence type="predicted"/>
<name>A0A3B9H1G2_9PROT</name>
<protein>
    <submittedName>
        <fullName evidence="1">Uncharacterized protein</fullName>
    </submittedName>
</protein>
<organism evidence="1 2">
    <name type="scientific">Hyphomonas adhaerens</name>
    <dbReference type="NCBI Taxonomy" id="81029"/>
    <lineage>
        <taxon>Bacteria</taxon>
        <taxon>Pseudomonadati</taxon>
        <taxon>Pseudomonadota</taxon>
        <taxon>Alphaproteobacteria</taxon>
        <taxon>Hyphomonadales</taxon>
        <taxon>Hyphomonadaceae</taxon>
        <taxon>Hyphomonas</taxon>
    </lineage>
</organism>
<gene>
    <name evidence="1" type="ORF">DCG58_15345</name>
</gene>
<dbReference type="RefSeq" id="WP_272990550.1">
    <property type="nucleotide sequence ID" value="NZ_CALCOC010000284.1"/>
</dbReference>
<comment type="caution">
    <text evidence="1">The sequence shown here is derived from an EMBL/GenBank/DDBJ whole genome shotgun (WGS) entry which is preliminary data.</text>
</comment>
<dbReference type="AlphaFoldDB" id="A0A3B9H1G2"/>
<reference evidence="1 2" key="1">
    <citation type="journal article" date="2018" name="Nat. Biotechnol.">
        <title>A standardized bacterial taxonomy based on genome phylogeny substantially revises the tree of life.</title>
        <authorList>
            <person name="Parks D.H."/>
            <person name="Chuvochina M."/>
            <person name="Waite D.W."/>
            <person name="Rinke C."/>
            <person name="Skarshewski A."/>
            <person name="Chaumeil P.A."/>
            <person name="Hugenholtz P."/>
        </authorList>
    </citation>
    <scope>NUCLEOTIDE SEQUENCE [LARGE SCALE GENOMIC DNA]</scope>
    <source>
        <strain evidence="1">UBA8733</strain>
    </source>
</reference>
<accession>A0A3B9H1G2</accession>
<dbReference type="Proteomes" id="UP000259610">
    <property type="component" value="Unassembled WGS sequence"/>
</dbReference>
<evidence type="ECO:0000313" key="1">
    <source>
        <dbReference type="EMBL" id="HAE28539.1"/>
    </source>
</evidence>
<sequence length="142" mass="16509">MAQSDNHTGYDPGHPWYYLRGGKVPSFKEIRQSAIESGYQGYMMDRIQDADDKPEPRRSKLLRSIRTEMIATFRSDAHRYRSCATALRQRKAKGLDAKQPHCCEDVHQNIALKHNHLLNDFAILIVLNDRLSQQMDLFDFET</sequence>
<dbReference type="EMBL" id="DMAN01000345">
    <property type="protein sequence ID" value="HAE28539.1"/>
    <property type="molecule type" value="Genomic_DNA"/>
</dbReference>
<evidence type="ECO:0000313" key="2">
    <source>
        <dbReference type="Proteomes" id="UP000259610"/>
    </source>
</evidence>